<proteinExistence type="predicted"/>
<reference evidence="2" key="1">
    <citation type="submission" date="2022-12" db="EMBL/GenBank/DDBJ databases">
        <authorList>
            <person name="Petersen C."/>
        </authorList>
    </citation>
    <scope>NUCLEOTIDE SEQUENCE</scope>
    <source>
        <strain evidence="2">IBT 29495</strain>
    </source>
</reference>
<dbReference type="OrthoDB" id="10298904at2759"/>
<accession>A0A9X0C7V9</accession>
<comment type="caution">
    <text evidence="2">The sequence shown here is derived from an EMBL/GenBank/DDBJ whole genome shotgun (WGS) entry which is preliminary data.</text>
</comment>
<gene>
    <name evidence="2" type="ORF">N7463_001763</name>
</gene>
<dbReference type="AlphaFoldDB" id="A0A9X0C7V9"/>
<reference evidence="2" key="2">
    <citation type="journal article" date="2023" name="IMA Fungus">
        <title>Comparative genomic study of the Penicillium genus elucidates a diverse pangenome and 15 lateral gene transfer events.</title>
        <authorList>
            <person name="Petersen C."/>
            <person name="Sorensen T."/>
            <person name="Nielsen M.R."/>
            <person name="Sondergaard T.E."/>
            <person name="Sorensen J.L."/>
            <person name="Fitzpatrick D.A."/>
            <person name="Frisvad J.C."/>
            <person name="Nielsen K.L."/>
        </authorList>
    </citation>
    <scope>NUCLEOTIDE SEQUENCE</scope>
    <source>
        <strain evidence="2">IBT 29495</strain>
    </source>
</reference>
<organism evidence="2 3">
    <name type="scientific">Penicillium fimorum</name>
    <dbReference type="NCBI Taxonomy" id="1882269"/>
    <lineage>
        <taxon>Eukaryota</taxon>
        <taxon>Fungi</taxon>
        <taxon>Dikarya</taxon>
        <taxon>Ascomycota</taxon>
        <taxon>Pezizomycotina</taxon>
        <taxon>Eurotiomycetes</taxon>
        <taxon>Eurotiomycetidae</taxon>
        <taxon>Eurotiales</taxon>
        <taxon>Aspergillaceae</taxon>
        <taxon>Penicillium</taxon>
    </lineage>
</organism>
<evidence type="ECO:0000313" key="3">
    <source>
        <dbReference type="Proteomes" id="UP001149954"/>
    </source>
</evidence>
<dbReference type="Proteomes" id="UP001149954">
    <property type="component" value="Unassembled WGS sequence"/>
</dbReference>
<evidence type="ECO:0000256" key="1">
    <source>
        <dbReference type="SAM" id="MobiDB-lite"/>
    </source>
</evidence>
<feature type="region of interest" description="Disordered" evidence="1">
    <location>
        <begin position="165"/>
        <end position="190"/>
    </location>
</feature>
<keyword evidence="3" id="KW-1185">Reference proteome</keyword>
<dbReference type="EMBL" id="JAPWDS010000002">
    <property type="protein sequence ID" value="KAJ5512211.1"/>
    <property type="molecule type" value="Genomic_DNA"/>
</dbReference>
<evidence type="ECO:0000313" key="2">
    <source>
        <dbReference type="EMBL" id="KAJ5512211.1"/>
    </source>
</evidence>
<name>A0A9X0C7V9_9EURO</name>
<sequence>MKKGFDPVLRRDWGNLNAAEEEGYGGYAVRGFESFVALVEVQLVTRLFEDRGLLYRKVRKGERSSCRLMTRVALTLVDGCCEILGVEENLDGDIDPVRNHLGREKSQGQSGTRVVATAPGDRNCGYWADMDGLGHDLCFCLDRGLTLALSVSPCHGDHGLGQHSTGLSTPDSYGAPPCKRRQRHLVQSGK</sequence>
<protein>
    <submittedName>
        <fullName evidence="2">Uncharacterized protein</fullName>
    </submittedName>
</protein>